<sequence>MASIVYLTDRKMIEYHRLNGSRTMNFWRPTSSRRILEFHQGDLLFFLSKGTERGITKEKGIVGYGRYQKSHSLPFKQMWKVYGTQNGYDQESELYDAIIKVSKNKQMPKSLSCLYLADIVYFQAPIYLSEIGVKISNMIESYFYLDKDDSLATAKILNKAKDVGVDRWSAVINDQDMGVMTFEIDYCKHIIAEAIDRLGNIYSETEIKRAYKVCQIMMTEMTEQGINVEMIKGSHSTFAVISNKKAEIYLPLVAAAKDLINKIQLLIGHITIMQAIINKKVTDYQLVVTIVVDAHLPAEYLELFKLAHVNYQIITDQTKIQEQIKE</sequence>
<dbReference type="EMBL" id="VSSQ01011760">
    <property type="protein sequence ID" value="MPM47647.1"/>
    <property type="molecule type" value="Genomic_DNA"/>
</dbReference>
<accession>A0A645A3J4</accession>
<reference evidence="1" key="1">
    <citation type="submission" date="2019-08" db="EMBL/GenBank/DDBJ databases">
        <authorList>
            <person name="Kucharzyk K."/>
            <person name="Murdoch R.W."/>
            <person name="Higgins S."/>
            <person name="Loffler F."/>
        </authorList>
    </citation>
    <scope>NUCLEOTIDE SEQUENCE</scope>
</reference>
<proteinExistence type="predicted"/>
<comment type="caution">
    <text evidence="1">The sequence shown here is derived from an EMBL/GenBank/DDBJ whole genome shotgun (WGS) entry which is preliminary data.</text>
</comment>
<evidence type="ECO:0000313" key="1">
    <source>
        <dbReference type="EMBL" id="MPM47647.1"/>
    </source>
</evidence>
<name>A0A645A3J4_9ZZZZ</name>
<dbReference type="AlphaFoldDB" id="A0A645A3J4"/>
<organism evidence="1">
    <name type="scientific">bioreactor metagenome</name>
    <dbReference type="NCBI Taxonomy" id="1076179"/>
    <lineage>
        <taxon>unclassified sequences</taxon>
        <taxon>metagenomes</taxon>
        <taxon>ecological metagenomes</taxon>
    </lineage>
</organism>
<gene>
    <name evidence="1" type="ORF">SDC9_94358</name>
</gene>
<protein>
    <submittedName>
        <fullName evidence="1">Uncharacterized protein</fullName>
    </submittedName>
</protein>